<comment type="caution">
    <text evidence="1">The sequence shown here is derived from an EMBL/GenBank/DDBJ whole genome shotgun (WGS) entry which is preliminary data.</text>
</comment>
<sequence>MAGFSRVTVPAGTIAPSMRFIALASYKGTEPQTNRDGSQKLVDGKPVYPLRGLAVKVLQADGTWQVVNDVSVKARVAKDWPQLTELVPVGSVILTPYVKTSGNGYSSVAWSLVVDDLDVAK</sequence>
<evidence type="ECO:0000313" key="1">
    <source>
        <dbReference type="EMBL" id="KAB7789226.1"/>
    </source>
</evidence>
<dbReference type="EMBL" id="WBVS01000001">
    <property type="protein sequence ID" value="KAB7789226.1"/>
    <property type="molecule type" value="Genomic_DNA"/>
</dbReference>
<protein>
    <submittedName>
        <fullName evidence="1">Uncharacterized protein</fullName>
    </submittedName>
</protein>
<gene>
    <name evidence="1" type="ORF">F7D08_0178</name>
</gene>
<keyword evidence="2" id="KW-1185">Reference proteome</keyword>
<proteinExistence type="predicted"/>
<name>A0A6I1GHS7_9BIFI</name>
<organism evidence="1 2">
    <name type="scientific">Bifidobacterium cebidarum</name>
    <dbReference type="NCBI Taxonomy" id="2650773"/>
    <lineage>
        <taxon>Bacteria</taxon>
        <taxon>Bacillati</taxon>
        <taxon>Actinomycetota</taxon>
        <taxon>Actinomycetes</taxon>
        <taxon>Bifidobacteriales</taxon>
        <taxon>Bifidobacteriaceae</taxon>
        <taxon>Bifidobacterium</taxon>
    </lineage>
</organism>
<dbReference type="Proteomes" id="UP000468413">
    <property type="component" value="Unassembled WGS sequence"/>
</dbReference>
<accession>A0A6I1GHS7</accession>
<dbReference type="AlphaFoldDB" id="A0A6I1GHS7"/>
<dbReference type="RefSeq" id="WP_152208875.1">
    <property type="nucleotide sequence ID" value="NZ_WBVS01000001.1"/>
</dbReference>
<evidence type="ECO:0000313" key="2">
    <source>
        <dbReference type="Proteomes" id="UP000468413"/>
    </source>
</evidence>
<reference evidence="1 2" key="1">
    <citation type="submission" date="2019-09" db="EMBL/GenBank/DDBJ databases">
        <title>Characterization of the phylogenetic diversity of two novel species belonging to the genus Bifidobacterium: Bifidobacterium cebidarum sp. nov. and Bifidobacterium leontopitheci sp. nov.</title>
        <authorList>
            <person name="Lugli G.A."/>
            <person name="Duranti S."/>
            <person name="Milani C."/>
            <person name="Turroni F."/>
            <person name="Ventura M."/>
        </authorList>
    </citation>
    <scope>NUCLEOTIDE SEQUENCE [LARGE SCALE GENOMIC DNA]</scope>
    <source>
        <strain evidence="1 2">LMG 31469</strain>
    </source>
</reference>